<accession>A0A7R8MJM5</accession>
<dbReference type="EMBL" id="LR881104">
    <property type="protein sequence ID" value="CAD5236227.1"/>
    <property type="molecule type" value="Genomic_DNA"/>
</dbReference>
<dbReference type="Proteomes" id="UP000596247">
    <property type="component" value="Chromosome"/>
</dbReference>
<evidence type="ECO:0000313" key="2">
    <source>
        <dbReference type="Proteomes" id="UP000596247"/>
    </source>
</evidence>
<name>A0A7R8MJM5_9CAUD</name>
<gene>
    <name evidence="1" type="ORF">LLCLJKAH_00238</name>
</gene>
<protein>
    <submittedName>
        <fullName evidence="1">Uncharacterized protein</fullName>
    </submittedName>
</protein>
<keyword evidence="2" id="KW-1185">Reference proteome</keyword>
<organism evidence="1 2">
    <name type="scientific">Klebsiella phage vB_KvM-Eowyn</name>
    <dbReference type="NCBI Taxonomy" id="2762819"/>
    <lineage>
        <taxon>Viruses</taxon>
        <taxon>Duplodnaviria</taxon>
        <taxon>Heunggongvirae</taxon>
        <taxon>Uroviricota</taxon>
        <taxon>Caudoviricetes</taxon>
        <taxon>Chimalliviridae</taxon>
        <taxon>Eowynvirus</taxon>
        <taxon>Eowynvirus eowyn</taxon>
    </lineage>
</organism>
<evidence type="ECO:0000313" key="1">
    <source>
        <dbReference type="EMBL" id="CAD5236227.1"/>
    </source>
</evidence>
<dbReference type="Pfam" id="PF25613">
    <property type="entry name" value="DUF7941"/>
    <property type="match status" value="1"/>
</dbReference>
<dbReference type="InterPro" id="IPR057701">
    <property type="entry name" value="DUF7941"/>
</dbReference>
<proteinExistence type="predicted"/>
<reference evidence="1 2" key="1">
    <citation type="submission" date="2020-09" db="EMBL/GenBank/DDBJ databases">
        <authorList>
            <person name="Jameson E."/>
        </authorList>
    </citation>
    <scope>NUCLEOTIDE SEQUENCE [LARGE SCALE GENOMIC DNA]</scope>
</reference>
<sequence length="173" mass="19055">MTSNFYIVDLSLPASELVYGLINNDNDTNYRPDKVTLGEVSAVPSDTPRNSTLTLSRVNYPLMTLAIFYDRLTFEEVIDSDFPIVISREVGDVTTWDLINGVNEGLGFGLVSADIINAALDLGDPNVILEANEKSYAWLGQIPVLYLEPGEIAFQINDGDLLYLDDDTIMVGN</sequence>